<keyword evidence="1" id="KW-0472">Membrane</keyword>
<name>A0A0B7BWA1_9EUPU</name>
<dbReference type="EMBL" id="HACG01050584">
    <property type="protein sequence ID" value="CEK97449.1"/>
    <property type="molecule type" value="Transcribed_RNA"/>
</dbReference>
<dbReference type="AlphaFoldDB" id="A0A0B7BWA1"/>
<keyword evidence="1" id="KW-1133">Transmembrane helix</keyword>
<proteinExistence type="predicted"/>
<protein>
    <submittedName>
        <fullName evidence="2">Uncharacterized protein</fullName>
    </submittedName>
</protein>
<feature type="non-terminal residue" evidence="2">
    <location>
        <position position="1"/>
    </location>
</feature>
<evidence type="ECO:0000256" key="1">
    <source>
        <dbReference type="SAM" id="Phobius"/>
    </source>
</evidence>
<sequence length="61" mass="6704">RIVAGAMGIMYCVTLSAGGVLFIRKRRSNIGKSGIIKSLLHHYTPLDSTVSSTKYTDLNKY</sequence>
<feature type="transmembrane region" description="Helical" evidence="1">
    <location>
        <begin position="6"/>
        <end position="23"/>
    </location>
</feature>
<keyword evidence="1" id="KW-0812">Transmembrane</keyword>
<reference evidence="2" key="1">
    <citation type="submission" date="2014-12" db="EMBL/GenBank/DDBJ databases">
        <title>Insight into the proteome of Arion vulgaris.</title>
        <authorList>
            <person name="Aradska J."/>
            <person name="Bulat T."/>
            <person name="Smidak R."/>
            <person name="Sarate P."/>
            <person name="Gangsoo J."/>
            <person name="Sialana F."/>
            <person name="Bilban M."/>
            <person name="Lubec G."/>
        </authorList>
    </citation>
    <scope>NUCLEOTIDE SEQUENCE</scope>
    <source>
        <tissue evidence="2">Skin</tissue>
    </source>
</reference>
<accession>A0A0B7BWA1</accession>
<evidence type="ECO:0000313" key="2">
    <source>
        <dbReference type="EMBL" id="CEK97449.1"/>
    </source>
</evidence>
<gene>
    <name evidence="2" type="primary">ORF215832</name>
</gene>
<organism evidence="2">
    <name type="scientific">Arion vulgaris</name>
    <dbReference type="NCBI Taxonomy" id="1028688"/>
    <lineage>
        <taxon>Eukaryota</taxon>
        <taxon>Metazoa</taxon>
        <taxon>Spiralia</taxon>
        <taxon>Lophotrochozoa</taxon>
        <taxon>Mollusca</taxon>
        <taxon>Gastropoda</taxon>
        <taxon>Heterobranchia</taxon>
        <taxon>Euthyneura</taxon>
        <taxon>Panpulmonata</taxon>
        <taxon>Eupulmonata</taxon>
        <taxon>Stylommatophora</taxon>
        <taxon>Helicina</taxon>
        <taxon>Arionoidea</taxon>
        <taxon>Arionidae</taxon>
        <taxon>Arion</taxon>
    </lineage>
</organism>